<keyword evidence="7" id="KW-0862">Zinc</keyword>
<organism evidence="10 11">
    <name type="scientific">Aureobasidium melanogenum</name>
    <name type="common">Aureobasidium pullulans var. melanogenum</name>
    <dbReference type="NCBI Taxonomy" id="46634"/>
    <lineage>
        <taxon>Eukaryota</taxon>
        <taxon>Fungi</taxon>
        <taxon>Dikarya</taxon>
        <taxon>Ascomycota</taxon>
        <taxon>Pezizomycotina</taxon>
        <taxon>Dothideomycetes</taxon>
        <taxon>Dothideomycetidae</taxon>
        <taxon>Dothideales</taxon>
        <taxon>Saccotheciaceae</taxon>
        <taxon>Aureobasidium</taxon>
    </lineage>
</organism>
<reference evidence="10" key="1">
    <citation type="journal article" date="2021" name="J Fungi (Basel)">
        <title>Virulence traits and population genomics of the black yeast Aureobasidium melanogenum.</title>
        <authorList>
            <person name="Cernosa A."/>
            <person name="Sun X."/>
            <person name="Gostincar C."/>
            <person name="Fang C."/>
            <person name="Gunde-Cimerman N."/>
            <person name="Song Z."/>
        </authorList>
    </citation>
    <scope>NUCLEOTIDE SEQUENCE</scope>
    <source>
        <strain evidence="10">EXF-9298</strain>
    </source>
</reference>
<gene>
    <name evidence="10" type="ORF">KCU98_g7882</name>
</gene>
<keyword evidence="2" id="KW-0808">Transferase</keyword>
<feature type="compositionally biased region" description="Basic residues" evidence="8">
    <location>
        <begin position="26"/>
        <end position="36"/>
    </location>
</feature>
<dbReference type="SUPFAM" id="SSF57850">
    <property type="entry name" value="RING/U-box"/>
    <property type="match status" value="1"/>
</dbReference>
<dbReference type="Pfam" id="PF26200">
    <property type="entry name" value="Rcat_RNF216"/>
    <property type="match status" value="1"/>
</dbReference>
<comment type="caution">
    <text evidence="10">The sequence shown here is derived from an EMBL/GenBank/DDBJ whole genome shotgun (WGS) entry which is preliminary data.</text>
</comment>
<keyword evidence="6" id="KW-0833">Ubl conjugation pathway</keyword>
<dbReference type="InterPro" id="IPR009060">
    <property type="entry name" value="UBA-like_sf"/>
</dbReference>
<evidence type="ECO:0000256" key="8">
    <source>
        <dbReference type="SAM" id="MobiDB-lite"/>
    </source>
</evidence>
<evidence type="ECO:0000256" key="1">
    <source>
        <dbReference type="ARBA" id="ARBA00004906"/>
    </source>
</evidence>
<dbReference type="InterPro" id="IPR051628">
    <property type="entry name" value="LUBAC_E3_Ligases"/>
</dbReference>
<dbReference type="PANTHER" id="PTHR22770:SF47">
    <property type="entry name" value="E3 UBIQUITIN-PROTEIN LIGASE RNF216"/>
    <property type="match status" value="1"/>
</dbReference>
<dbReference type="GO" id="GO:0008270">
    <property type="term" value="F:zinc ion binding"/>
    <property type="evidence" value="ECO:0007669"/>
    <property type="project" value="UniProtKB-KW"/>
</dbReference>
<feature type="compositionally biased region" description="Basic and acidic residues" evidence="8">
    <location>
        <begin position="1"/>
        <end position="11"/>
    </location>
</feature>
<dbReference type="SUPFAM" id="SSF46934">
    <property type="entry name" value="UBA-like"/>
    <property type="match status" value="1"/>
</dbReference>
<evidence type="ECO:0000256" key="6">
    <source>
        <dbReference type="ARBA" id="ARBA00022786"/>
    </source>
</evidence>
<comment type="pathway">
    <text evidence="1">Protein modification; protein ubiquitination.</text>
</comment>
<keyword evidence="5" id="KW-0863">Zinc-finger</keyword>
<dbReference type="Proteomes" id="UP000729357">
    <property type="component" value="Unassembled WGS sequence"/>
</dbReference>
<evidence type="ECO:0000313" key="11">
    <source>
        <dbReference type="Proteomes" id="UP000729357"/>
    </source>
</evidence>
<dbReference type="CDD" id="cd20353">
    <property type="entry name" value="Rcat_RBR_RNF216"/>
    <property type="match status" value="1"/>
</dbReference>
<dbReference type="PANTHER" id="PTHR22770">
    <property type="entry name" value="UBIQUITIN CONJUGATING ENZYME 7 INTERACTING PROTEIN-RELATED"/>
    <property type="match status" value="1"/>
</dbReference>
<reference evidence="10" key="2">
    <citation type="submission" date="2021-08" db="EMBL/GenBank/DDBJ databases">
        <authorList>
            <person name="Gostincar C."/>
            <person name="Sun X."/>
            <person name="Song Z."/>
            <person name="Gunde-Cimerman N."/>
        </authorList>
    </citation>
    <scope>NUCLEOTIDE SEQUENCE</scope>
    <source>
        <strain evidence="10">EXF-9298</strain>
    </source>
</reference>
<dbReference type="InterPro" id="IPR047545">
    <property type="entry name" value="BRcat_RBR_RNF216"/>
</dbReference>
<evidence type="ECO:0000313" key="10">
    <source>
        <dbReference type="EMBL" id="KAG9980825.1"/>
    </source>
</evidence>
<feature type="non-terminal residue" evidence="10">
    <location>
        <position position="1"/>
    </location>
</feature>
<evidence type="ECO:0000259" key="9">
    <source>
        <dbReference type="PROSITE" id="PS51873"/>
    </source>
</evidence>
<dbReference type="CDD" id="cd20339">
    <property type="entry name" value="BRcat_RBR_RNF216"/>
    <property type="match status" value="1"/>
</dbReference>
<accession>A0A9P8FTX8</accession>
<dbReference type="GO" id="GO:0016740">
    <property type="term" value="F:transferase activity"/>
    <property type="evidence" value="ECO:0007669"/>
    <property type="project" value="UniProtKB-KW"/>
</dbReference>
<dbReference type="Gene3D" id="1.20.120.1750">
    <property type="match status" value="1"/>
</dbReference>
<proteinExistence type="predicted"/>
<feature type="domain" description="RING-type" evidence="9">
    <location>
        <begin position="341"/>
        <end position="560"/>
    </location>
</feature>
<evidence type="ECO:0000256" key="4">
    <source>
        <dbReference type="ARBA" id="ARBA00022737"/>
    </source>
</evidence>
<dbReference type="InterPro" id="IPR047546">
    <property type="entry name" value="Rcat_RBR_RNF216"/>
</dbReference>
<dbReference type="PROSITE" id="PS51873">
    <property type="entry name" value="TRIAD"/>
    <property type="match status" value="1"/>
</dbReference>
<evidence type="ECO:0000256" key="3">
    <source>
        <dbReference type="ARBA" id="ARBA00022723"/>
    </source>
</evidence>
<dbReference type="AlphaFoldDB" id="A0A9P8FTX8"/>
<evidence type="ECO:0000256" key="5">
    <source>
        <dbReference type="ARBA" id="ARBA00022771"/>
    </source>
</evidence>
<sequence>MAAVKRPHDVISIHSDSSEDEEARLARPHKMARRRREQLAPSYNLDNWLEQHNMPGFVRTVSIKRESNAVPQAQAGALATTPQTIDSGDLDHGPPFQFDFNELPFAYEEVPDSQDDSIVITDTAPAPERSPFDQILEVVPDVSHDHVIQLLETHHHNLERVLDILLDGKYPKQSDKRAAEEAARQAALRDQKLAEEAEKEKLLNPQCIFSGKMKDVIIEVLKNEFNTIPVKFIKEVQKDKKHLYPTYLALNEAKHTDPCPYGKTPWRPLRDINFDLLQATKDQKANISVLKEQYESAQKVVIEINIQRRKSNTQKIREEIDAAAKAREEQSALEHAKATGTVVEWQVHSSSLVVPIIRCGSEDKHPVCFDCMKTYLESEVGQCSFKLTCPGGCDDTFCESQLRLVPGTDALTDKLMRLRQENDLRTAGIDDVESCPFCDFKTVCLPIDIDFEFHCQSPACNITSCRKCKEKTHVPDSCEENQRKRDKESALSHRHRIEEARSKALIRNCNKCKQAFIKSDGCNKMTCSQCGNLQCYLCGVNVTANYAHFHAPGSKCPVFSETISLDAMHEQEVNAAAEAAQAEVLREHPEIDKNDLDIRFSNSTPGVEKHMPNVNQPQAVPAAQPQNIPANQPQPMWDNDFEHLLFRGEVARMRRLNRPANPHAAHPALFPGEGHAPNVPQAPAADLAAARQRAAADAAAAVQAARNRPDPLLAYNANARQPNPARDGLPDAALGQFDFDFDAQAGAHIPDFEENYNEGYVHQPGARWAAGNAFWPENRFQGFDWMMNRVPQAQANMAPPIPGPALGTQDGNNHGNNYPGHQDMGFGYAW</sequence>
<feature type="region of interest" description="Disordered" evidence="8">
    <location>
        <begin position="1"/>
        <end position="37"/>
    </location>
</feature>
<name>A0A9P8FTX8_AURME</name>
<keyword evidence="4" id="KW-0677">Repeat</keyword>
<dbReference type="InterPro" id="IPR044066">
    <property type="entry name" value="TRIAD_supradom"/>
</dbReference>
<keyword evidence="3" id="KW-0479">Metal-binding</keyword>
<evidence type="ECO:0000256" key="2">
    <source>
        <dbReference type="ARBA" id="ARBA00022679"/>
    </source>
</evidence>
<dbReference type="EMBL" id="JAHFXS010000932">
    <property type="protein sequence ID" value="KAG9980825.1"/>
    <property type="molecule type" value="Genomic_DNA"/>
</dbReference>
<evidence type="ECO:0000256" key="7">
    <source>
        <dbReference type="ARBA" id="ARBA00022833"/>
    </source>
</evidence>
<protein>
    <recommendedName>
        <fullName evidence="9">RING-type domain-containing protein</fullName>
    </recommendedName>
</protein>
<keyword evidence="11" id="KW-1185">Reference proteome</keyword>